<keyword evidence="2" id="KW-0175">Coiled coil</keyword>
<dbReference type="WBParaSite" id="SVE_1001400.1">
    <property type="protein sequence ID" value="SVE_1001400.1"/>
    <property type="gene ID" value="SVE_1001400"/>
</dbReference>
<evidence type="ECO:0000256" key="1">
    <source>
        <dbReference type="ARBA" id="ARBA00008383"/>
    </source>
</evidence>
<organism evidence="3 4">
    <name type="scientific">Strongyloides venezuelensis</name>
    <name type="common">Threadworm</name>
    <dbReference type="NCBI Taxonomy" id="75913"/>
    <lineage>
        <taxon>Eukaryota</taxon>
        <taxon>Metazoa</taxon>
        <taxon>Ecdysozoa</taxon>
        <taxon>Nematoda</taxon>
        <taxon>Chromadorea</taxon>
        <taxon>Rhabditida</taxon>
        <taxon>Tylenchina</taxon>
        <taxon>Panagrolaimomorpha</taxon>
        <taxon>Strongyloidoidea</taxon>
        <taxon>Strongyloididae</taxon>
        <taxon>Strongyloides</taxon>
    </lineage>
</organism>
<dbReference type="Gene3D" id="3.40.50.10540">
    <property type="entry name" value="Crotonobetainyl-coa:carnitine coa-transferase, domain 1"/>
    <property type="match status" value="1"/>
</dbReference>
<dbReference type="InterPro" id="IPR044855">
    <property type="entry name" value="CoA-Trfase_III_dom3_sf"/>
</dbReference>
<dbReference type="GO" id="GO:0003824">
    <property type="term" value="F:catalytic activity"/>
    <property type="evidence" value="ECO:0007669"/>
    <property type="project" value="InterPro"/>
</dbReference>
<dbReference type="PANTHER" id="PTHR48228">
    <property type="entry name" value="SUCCINYL-COA--D-CITRAMALATE COA-TRANSFERASE"/>
    <property type="match status" value="1"/>
</dbReference>
<comment type="similarity">
    <text evidence="1">Belongs to the CoA-transferase III family.</text>
</comment>
<dbReference type="SUPFAM" id="SSF89796">
    <property type="entry name" value="CoA-transferase family III (CaiB/BaiF)"/>
    <property type="match status" value="1"/>
</dbReference>
<evidence type="ECO:0000313" key="3">
    <source>
        <dbReference type="Proteomes" id="UP000035680"/>
    </source>
</evidence>
<proteinExistence type="inferred from homology"/>
<dbReference type="STRING" id="75913.A0A0K0FLY7"/>
<dbReference type="AlphaFoldDB" id="A0A0K0FLY7"/>
<reference evidence="4" key="2">
    <citation type="submission" date="2015-08" db="UniProtKB">
        <authorList>
            <consortium name="WormBaseParasite"/>
        </authorList>
    </citation>
    <scope>IDENTIFICATION</scope>
</reference>
<evidence type="ECO:0000256" key="2">
    <source>
        <dbReference type="SAM" id="Coils"/>
    </source>
</evidence>
<protein>
    <submittedName>
        <fullName evidence="4">Glycosyltransferase family 1 protein</fullName>
    </submittedName>
</protein>
<dbReference type="InterPro" id="IPR050509">
    <property type="entry name" value="CoA-transferase_III"/>
</dbReference>
<keyword evidence="3" id="KW-1185">Reference proteome</keyword>
<dbReference type="InterPro" id="IPR003673">
    <property type="entry name" value="CoA-Trfase_fam_III"/>
</dbReference>
<name>A0A0K0FLY7_STRVS</name>
<accession>A0A0K0FLY7</accession>
<dbReference type="InterPro" id="IPR023606">
    <property type="entry name" value="CoA-Trfase_III_dom_1_sf"/>
</dbReference>
<dbReference type="PANTHER" id="PTHR48228:SF5">
    <property type="entry name" value="ALPHA-METHYLACYL-COA RACEMASE"/>
    <property type="match status" value="1"/>
</dbReference>
<evidence type="ECO:0000313" key="4">
    <source>
        <dbReference type="WBParaSite" id="SVE_1001400.1"/>
    </source>
</evidence>
<dbReference type="Pfam" id="PF02515">
    <property type="entry name" value="CoA_transf_3"/>
    <property type="match status" value="1"/>
</dbReference>
<reference evidence="3" key="1">
    <citation type="submission" date="2014-07" db="EMBL/GenBank/DDBJ databases">
        <authorList>
            <person name="Martin A.A"/>
            <person name="De Silva N."/>
        </authorList>
    </citation>
    <scope>NUCLEOTIDE SEQUENCE</scope>
</reference>
<dbReference type="Proteomes" id="UP000035680">
    <property type="component" value="Unassembled WGS sequence"/>
</dbReference>
<sequence>MTVGKLIASAIQKTSRKYSTQHKDIYKTFGTRTRDLSFTAPLNSLNVVLLNQAPVSNFTVDFFQKFGATVHKYCEDSDYSNVLKSYDNDYKILKINRQNAKNEIIKIIRQADLLIDNLKGNRLNYLHVDCDELMRINSNLIVARTTLFPQLCSKSCEYPSELSIAFSTTSISSSFLNSEESNLESPHIVRYAKSVVASAEMFIISKILMALYERNLFGNRQVLNLSLQDCIEDISSLSRKSESKVKSMYDKIYKTKDNGYVVVGICDENDINEFLNDLKFDSTNSGALKNIDDKDIARVIETKTTDEWKLRFKFCGYINILKRKL</sequence>
<dbReference type="Gene3D" id="3.30.1540.10">
    <property type="entry name" value="formyl-coa transferase, domain 3"/>
    <property type="match status" value="1"/>
</dbReference>
<feature type="coiled-coil region" evidence="2">
    <location>
        <begin position="83"/>
        <end position="110"/>
    </location>
</feature>